<evidence type="ECO:0000313" key="2">
    <source>
        <dbReference type="EMBL" id="TWJ03528.1"/>
    </source>
</evidence>
<sequence>MDAKFITLPALIILEKIICFIIGYLIIRLGYNLIVSGIKGEFKFSSDYKGFRGALKSSSPGLLFVLLGAVLIAFTLFSKKTFEYSGGAINNNGYSQSSTEYKDNIDSLSNPEPAKTLKYDTSKERIIIYKRKKE</sequence>
<dbReference type="AlphaFoldDB" id="A0A562UCJ5"/>
<evidence type="ECO:0000256" key="1">
    <source>
        <dbReference type="SAM" id="Phobius"/>
    </source>
</evidence>
<comment type="caution">
    <text evidence="2">The sequence shown here is derived from an EMBL/GenBank/DDBJ whole genome shotgun (WGS) entry which is preliminary data.</text>
</comment>
<name>A0A562UCJ5_9SPHI</name>
<dbReference type="OrthoDB" id="1496018at2"/>
<keyword evidence="1" id="KW-1133">Transmembrane helix</keyword>
<accession>A0A562UCJ5</accession>
<protein>
    <submittedName>
        <fullName evidence="2">Uncharacterized protein</fullName>
    </submittedName>
</protein>
<dbReference type="RefSeq" id="WP_144910312.1">
    <property type="nucleotide sequence ID" value="NZ_VLLI01000002.1"/>
</dbReference>
<dbReference type="EMBL" id="VLLI01000002">
    <property type="protein sequence ID" value="TWJ03528.1"/>
    <property type="molecule type" value="Genomic_DNA"/>
</dbReference>
<gene>
    <name evidence="2" type="ORF">JN11_01074</name>
</gene>
<organism evidence="2 3">
    <name type="scientific">Mucilaginibacter frigoritolerans</name>
    <dbReference type="NCBI Taxonomy" id="652788"/>
    <lineage>
        <taxon>Bacteria</taxon>
        <taxon>Pseudomonadati</taxon>
        <taxon>Bacteroidota</taxon>
        <taxon>Sphingobacteriia</taxon>
        <taxon>Sphingobacteriales</taxon>
        <taxon>Sphingobacteriaceae</taxon>
        <taxon>Mucilaginibacter</taxon>
    </lineage>
</organism>
<feature type="transmembrane region" description="Helical" evidence="1">
    <location>
        <begin position="12"/>
        <end position="38"/>
    </location>
</feature>
<reference evidence="2 3" key="1">
    <citation type="submission" date="2019-07" db="EMBL/GenBank/DDBJ databases">
        <title>Genomic Encyclopedia of Archaeal and Bacterial Type Strains, Phase II (KMG-II): from individual species to whole genera.</title>
        <authorList>
            <person name="Goeker M."/>
        </authorList>
    </citation>
    <scope>NUCLEOTIDE SEQUENCE [LARGE SCALE GENOMIC DNA]</scope>
    <source>
        <strain evidence="2 3">ATCC BAA-1854</strain>
    </source>
</reference>
<feature type="transmembrane region" description="Helical" evidence="1">
    <location>
        <begin position="58"/>
        <end position="77"/>
    </location>
</feature>
<keyword evidence="3" id="KW-1185">Reference proteome</keyword>
<proteinExistence type="predicted"/>
<keyword evidence="1" id="KW-0472">Membrane</keyword>
<dbReference type="Proteomes" id="UP000317010">
    <property type="component" value="Unassembled WGS sequence"/>
</dbReference>
<keyword evidence="1" id="KW-0812">Transmembrane</keyword>
<evidence type="ECO:0000313" key="3">
    <source>
        <dbReference type="Proteomes" id="UP000317010"/>
    </source>
</evidence>